<keyword evidence="1" id="KW-1133">Transmembrane helix</keyword>
<evidence type="ECO:0000256" key="1">
    <source>
        <dbReference type="SAM" id="Phobius"/>
    </source>
</evidence>
<keyword evidence="1" id="KW-0812">Transmembrane</keyword>
<protein>
    <submittedName>
        <fullName evidence="2">Uncharacterized protein</fullName>
    </submittedName>
</protein>
<dbReference type="RefSeq" id="WP_349426201.1">
    <property type="nucleotide sequence ID" value="NZ_CP151632.1"/>
</dbReference>
<gene>
    <name evidence="2" type="ORF">MRBLWS13_003062</name>
</gene>
<dbReference type="EMBL" id="CP151632">
    <property type="protein sequence ID" value="WZO35362.1"/>
    <property type="molecule type" value="Genomic_DNA"/>
</dbReference>
<feature type="transmembrane region" description="Helical" evidence="1">
    <location>
        <begin position="127"/>
        <end position="147"/>
    </location>
</feature>
<dbReference type="AlphaFoldDB" id="A0AAU6SEP4"/>
<sequence length="303" mass="32258">MDAPLGSGEFVEMDELERLRGRAYGPDADIAGDAGAEGRLAELEAARRRQLKNVDAAAEVPAQVGKPVAVAAPADGPGADSTSILQPLDGAFAESLPGRGSFTEQNPRRRPVSNGTPAAPWWRRPRWSVILGAAIAALALIAGYVAGTSRLLASVFTPLPPESSTVQMPPVPDSFPQGLYLPSPHEILALKSVGEDADRPNDRHGVLESLGISPDELRRYQNFDGLNIWGGESRYGMACLFVAVPVQGIREGYSAEGCSPEGFDTIAELPQQGTDSVMRFVLGKDHVSVYVYERTADPRGLQG</sequence>
<organism evidence="2">
    <name type="scientific">Microbacterium sp. LWS13-1.2</name>
    <dbReference type="NCBI Taxonomy" id="3135264"/>
    <lineage>
        <taxon>Bacteria</taxon>
        <taxon>Bacillati</taxon>
        <taxon>Actinomycetota</taxon>
        <taxon>Actinomycetes</taxon>
        <taxon>Micrococcales</taxon>
        <taxon>Microbacteriaceae</taxon>
        <taxon>Microbacterium</taxon>
    </lineage>
</organism>
<evidence type="ECO:0000313" key="2">
    <source>
        <dbReference type="EMBL" id="WZO35362.1"/>
    </source>
</evidence>
<keyword evidence="1" id="KW-0472">Membrane</keyword>
<accession>A0AAU6SEP4</accession>
<proteinExistence type="predicted"/>
<name>A0AAU6SEP4_9MICO</name>
<reference evidence="2" key="1">
    <citation type="submission" date="2024-04" db="EMBL/GenBank/DDBJ databases">
        <authorList>
            <person name="Roder T."/>
            <person name="Oberhansli S."/>
            <person name="Kreuzer M."/>
        </authorList>
    </citation>
    <scope>NUCLEOTIDE SEQUENCE</scope>
    <source>
        <strain evidence="2">LWS13-1.2</strain>
    </source>
</reference>